<evidence type="ECO:0000259" key="3">
    <source>
        <dbReference type="Pfam" id="PF00501"/>
    </source>
</evidence>
<dbReference type="GO" id="GO:0031956">
    <property type="term" value="F:medium-chain fatty acid-CoA ligase activity"/>
    <property type="evidence" value="ECO:0007669"/>
    <property type="project" value="TreeGrafter"/>
</dbReference>
<dbReference type="GO" id="GO:0006631">
    <property type="term" value="P:fatty acid metabolic process"/>
    <property type="evidence" value="ECO:0007669"/>
    <property type="project" value="TreeGrafter"/>
</dbReference>
<dbReference type="Proteomes" id="UP000539350">
    <property type="component" value="Unassembled WGS sequence"/>
</dbReference>
<sequence length="559" mass="60469">MQTSSAERIRDLTEQGFWGSDTLHSLLASWVKKAPERLALADQPNKAELCGLPAQRLSFAELQQFSDQLATELLQQGIGADDRLLVQLPNISELVACYYACSKIGAIISPIPVQYGAHELKQFADELQPAAVITLSDFRGQDLAAQAREALPNYPVWALGEDFAAAGPGHVFDPEPLAKHLQQQRSDANDIVTICWTSGTTGSPKGVPRSHNMWLSIAEYTMAAGDYREGEILLAPFPLINMAAIGGFLFPSALLGCSLILHHPMDPPLYLRQLQEEAVTFTIAPPALLNQLAQQTQLWEQCDFSSLRAFGSGSVPLSPSMIEKIEGQYGKAIINFYGSNEGISLFSTPATAPSPEYRATMFPRLGVAGMPWQDRAHTATTTRVIDPESGQEITTAGVPGELCIAGPAVFDGYLNHNGAGVFTPEGLFRTGDLVEICGEPPNYYRIVGRCKDIINRGGMKISPSEIDTLLEGHPDLAEAAVCAYPDPVLEERVCACIVPAAGREAPDLEALCAWLLERGIAKFKLPERLEVLDALPRNPVGKVVRGQLQAVVMAPGENS</sequence>
<dbReference type="SUPFAM" id="SSF56801">
    <property type="entry name" value="Acetyl-CoA synthetase-like"/>
    <property type="match status" value="1"/>
</dbReference>
<dbReference type="InterPro" id="IPR045851">
    <property type="entry name" value="AMP-bd_C_sf"/>
</dbReference>
<dbReference type="Gene3D" id="3.40.50.12780">
    <property type="entry name" value="N-terminal domain of ligase-like"/>
    <property type="match status" value="1"/>
</dbReference>
<reference evidence="5 6" key="1">
    <citation type="submission" date="2020-07" db="EMBL/GenBank/DDBJ databases">
        <title>Halieaceae bacterium, F7430, whole genome shotgun sequencing project.</title>
        <authorList>
            <person name="Jiang S."/>
            <person name="Liu Z.W."/>
            <person name="Du Z.J."/>
        </authorList>
    </citation>
    <scope>NUCLEOTIDE SEQUENCE [LARGE SCALE GENOMIC DNA]</scope>
    <source>
        <strain evidence="5 6">F7430</strain>
    </source>
</reference>
<evidence type="ECO:0000256" key="1">
    <source>
        <dbReference type="ARBA" id="ARBA00006432"/>
    </source>
</evidence>
<dbReference type="InterPro" id="IPR025110">
    <property type="entry name" value="AMP-bd_C"/>
</dbReference>
<evidence type="ECO:0000256" key="2">
    <source>
        <dbReference type="ARBA" id="ARBA00022598"/>
    </source>
</evidence>
<dbReference type="EMBL" id="JACFXU010000014">
    <property type="protein sequence ID" value="MBA6413304.1"/>
    <property type="molecule type" value="Genomic_DNA"/>
</dbReference>
<dbReference type="RefSeq" id="WP_182172275.1">
    <property type="nucleotide sequence ID" value="NZ_JACFXU010000014.1"/>
</dbReference>
<proteinExistence type="inferred from homology"/>
<dbReference type="InterPro" id="IPR000873">
    <property type="entry name" value="AMP-dep_synth/lig_dom"/>
</dbReference>
<dbReference type="InterPro" id="IPR042099">
    <property type="entry name" value="ANL_N_sf"/>
</dbReference>
<comment type="similarity">
    <text evidence="1">Belongs to the ATP-dependent AMP-binding enzyme family.</text>
</comment>
<dbReference type="InterPro" id="IPR020845">
    <property type="entry name" value="AMP-binding_CS"/>
</dbReference>
<dbReference type="Pfam" id="PF00501">
    <property type="entry name" value="AMP-binding"/>
    <property type="match status" value="1"/>
</dbReference>
<organism evidence="5 6">
    <name type="scientific">Sediminihaliea albiluteola</name>
    <dbReference type="NCBI Taxonomy" id="2758564"/>
    <lineage>
        <taxon>Bacteria</taxon>
        <taxon>Pseudomonadati</taxon>
        <taxon>Pseudomonadota</taxon>
        <taxon>Gammaproteobacteria</taxon>
        <taxon>Cellvibrionales</taxon>
        <taxon>Halieaceae</taxon>
        <taxon>Sediminihaliea</taxon>
    </lineage>
</organism>
<dbReference type="PANTHER" id="PTHR43201">
    <property type="entry name" value="ACYL-COA SYNTHETASE"/>
    <property type="match status" value="1"/>
</dbReference>
<keyword evidence="6" id="KW-1185">Reference proteome</keyword>
<dbReference type="Gene3D" id="3.30.300.30">
    <property type="match status" value="1"/>
</dbReference>
<accession>A0A7W2TWN5</accession>
<name>A0A7W2TWN5_9GAMM</name>
<evidence type="ECO:0000313" key="5">
    <source>
        <dbReference type="EMBL" id="MBA6413304.1"/>
    </source>
</evidence>
<evidence type="ECO:0000313" key="6">
    <source>
        <dbReference type="Proteomes" id="UP000539350"/>
    </source>
</evidence>
<dbReference type="Pfam" id="PF13193">
    <property type="entry name" value="AMP-binding_C"/>
    <property type="match status" value="1"/>
</dbReference>
<comment type="caution">
    <text evidence="5">The sequence shown here is derived from an EMBL/GenBank/DDBJ whole genome shotgun (WGS) entry which is preliminary data.</text>
</comment>
<protein>
    <submittedName>
        <fullName evidence="5">Acyl--CoA ligase</fullName>
    </submittedName>
</protein>
<keyword evidence="2 5" id="KW-0436">Ligase</keyword>
<feature type="domain" description="AMP-dependent synthetase/ligase" evidence="3">
    <location>
        <begin position="35"/>
        <end position="414"/>
    </location>
</feature>
<feature type="domain" description="AMP-binding enzyme C-terminal" evidence="4">
    <location>
        <begin position="465"/>
        <end position="542"/>
    </location>
</feature>
<dbReference type="CDD" id="cd04433">
    <property type="entry name" value="AFD_class_I"/>
    <property type="match status" value="1"/>
</dbReference>
<dbReference type="PANTHER" id="PTHR43201:SF5">
    <property type="entry name" value="MEDIUM-CHAIN ACYL-COA LIGASE ACSF2, MITOCHONDRIAL"/>
    <property type="match status" value="1"/>
</dbReference>
<gene>
    <name evidence="5" type="ORF">H2508_09300</name>
</gene>
<dbReference type="AlphaFoldDB" id="A0A7W2TWN5"/>
<evidence type="ECO:0000259" key="4">
    <source>
        <dbReference type="Pfam" id="PF13193"/>
    </source>
</evidence>
<dbReference type="PROSITE" id="PS00455">
    <property type="entry name" value="AMP_BINDING"/>
    <property type="match status" value="1"/>
</dbReference>